<protein>
    <submittedName>
        <fullName evidence="2">Urb2/Npa2 family-domain-containing protein</fullName>
    </submittedName>
</protein>
<evidence type="ECO:0000259" key="1">
    <source>
        <dbReference type="Pfam" id="PF10441"/>
    </source>
</evidence>
<dbReference type="InterPro" id="IPR018849">
    <property type="entry name" value="Urb2/Npa2_C"/>
</dbReference>
<feature type="domain" description="Nucleolar 27S pre-rRNA processing Urb2/Npa2 C-terminal" evidence="1">
    <location>
        <begin position="23"/>
        <end position="147"/>
    </location>
</feature>
<dbReference type="AlphaFoldDB" id="A0A8I2YGS2"/>
<accession>A0A8I2YGS2</accession>
<dbReference type="Proteomes" id="UP000683000">
    <property type="component" value="Unassembled WGS sequence"/>
</dbReference>
<reference evidence="2" key="1">
    <citation type="submission" date="2021-03" db="EMBL/GenBank/DDBJ databases">
        <title>Evolutionary innovations through gain and loss of genes in the ectomycorrhizal Boletales.</title>
        <authorList>
            <person name="Wu G."/>
            <person name="Miyauchi S."/>
            <person name="Morin E."/>
            <person name="Yang Z.-L."/>
            <person name="Xu J."/>
            <person name="Martin F.M."/>
        </authorList>
    </citation>
    <scope>NUCLEOTIDE SEQUENCE</scope>
    <source>
        <strain evidence="2">BR01</strain>
    </source>
</reference>
<dbReference type="Pfam" id="PF10441">
    <property type="entry name" value="Urb2"/>
    <property type="match status" value="1"/>
</dbReference>
<sequence>MKLRPQLGAKQSKIVTDTFPSWLSASQPLSTDEGRVLARLLTSLTTKTVPRTYTVASTESQKAESLAKPFAKHASYVLIAYVDAFNDPLCIINAEMRRELEPGLFALCEMVGEHSRDALMVSALDSGGKTILKSLWKEYEKQRYVGKG</sequence>
<gene>
    <name evidence="2" type="ORF">JVT61DRAFT_9091</name>
</gene>
<evidence type="ECO:0000313" key="2">
    <source>
        <dbReference type="EMBL" id="KAG6371741.1"/>
    </source>
</evidence>
<evidence type="ECO:0000313" key="3">
    <source>
        <dbReference type="Proteomes" id="UP000683000"/>
    </source>
</evidence>
<dbReference type="OrthoDB" id="160374at2759"/>
<dbReference type="EMBL" id="JAGFBS010000032">
    <property type="protein sequence ID" value="KAG6371741.1"/>
    <property type="molecule type" value="Genomic_DNA"/>
</dbReference>
<name>A0A8I2YGS2_9AGAM</name>
<organism evidence="2 3">
    <name type="scientific">Boletus reticuloceps</name>
    <dbReference type="NCBI Taxonomy" id="495285"/>
    <lineage>
        <taxon>Eukaryota</taxon>
        <taxon>Fungi</taxon>
        <taxon>Dikarya</taxon>
        <taxon>Basidiomycota</taxon>
        <taxon>Agaricomycotina</taxon>
        <taxon>Agaricomycetes</taxon>
        <taxon>Agaricomycetidae</taxon>
        <taxon>Boletales</taxon>
        <taxon>Boletineae</taxon>
        <taxon>Boletaceae</taxon>
        <taxon>Boletoideae</taxon>
        <taxon>Boletus</taxon>
    </lineage>
</organism>
<keyword evidence="3" id="KW-1185">Reference proteome</keyword>
<proteinExistence type="predicted"/>
<comment type="caution">
    <text evidence="2">The sequence shown here is derived from an EMBL/GenBank/DDBJ whole genome shotgun (WGS) entry which is preliminary data.</text>
</comment>